<evidence type="ECO:0000313" key="1">
    <source>
        <dbReference type="EMBL" id="TCD03586.1"/>
    </source>
</evidence>
<name>A0A4R0NRR7_9SPHI</name>
<dbReference type="OrthoDB" id="797407at2"/>
<dbReference type="RefSeq" id="WP_131594349.1">
    <property type="nucleotide sequence ID" value="NZ_SJSL01000001.1"/>
</dbReference>
<sequence>MVSQLSTNGEALRLFFTEDIYFVNEAFINEPVMIEAPVAKSFTEVPAEALIVTEPQVAFKAAIVEEKIEFKFLGKNKRHILILVNDDQHDVSDETGRELLRKIVKSVNLTADDFALLNYAKYSNTSFALLKEYFNSGVVFAFGVSPSALGLAVHPENTIIHEGVVKLIFSAGLPQLNEDANGKKALWGCLKNLGL</sequence>
<reference evidence="1 2" key="1">
    <citation type="submission" date="2019-02" db="EMBL/GenBank/DDBJ databases">
        <title>Pedobacter sp. RP-1-14 sp. nov., isolated from Arctic soil.</title>
        <authorList>
            <person name="Dahal R.H."/>
        </authorList>
    </citation>
    <scope>NUCLEOTIDE SEQUENCE [LARGE SCALE GENOMIC DNA]</scope>
    <source>
        <strain evidence="1 2">RP-1-14</strain>
    </source>
</reference>
<comment type="caution">
    <text evidence="1">The sequence shown here is derived from an EMBL/GenBank/DDBJ whole genome shotgun (WGS) entry which is preliminary data.</text>
</comment>
<dbReference type="AlphaFoldDB" id="A0A4R0NRR7"/>
<proteinExistence type="predicted"/>
<evidence type="ECO:0000313" key="2">
    <source>
        <dbReference type="Proteomes" id="UP000293347"/>
    </source>
</evidence>
<dbReference type="Proteomes" id="UP000293347">
    <property type="component" value="Unassembled WGS sequence"/>
</dbReference>
<accession>A0A4R0NRR7</accession>
<organism evidence="1 2">
    <name type="scientific">Pedobacter psychroterrae</name>
    <dbReference type="NCBI Taxonomy" id="2530453"/>
    <lineage>
        <taxon>Bacteria</taxon>
        <taxon>Pseudomonadati</taxon>
        <taxon>Bacteroidota</taxon>
        <taxon>Sphingobacteriia</taxon>
        <taxon>Sphingobacteriales</taxon>
        <taxon>Sphingobacteriaceae</taxon>
        <taxon>Pedobacter</taxon>
    </lineage>
</organism>
<keyword evidence="2" id="KW-1185">Reference proteome</keyword>
<gene>
    <name evidence="1" type="ORF">EZ437_06420</name>
</gene>
<dbReference type="EMBL" id="SJSL01000001">
    <property type="protein sequence ID" value="TCD03586.1"/>
    <property type="molecule type" value="Genomic_DNA"/>
</dbReference>
<protein>
    <submittedName>
        <fullName evidence="1">Uncharacterized protein</fullName>
    </submittedName>
</protein>